<protein>
    <submittedName>
        <fullName evidence="2">Uncharacterized protein</fullName>
    </submittedName>
</protein>
<feature type="compositionally biased region" description="Basic and acidic residues" evidence="1">
    <location>
        <begin position="65"/>
        <end position="115"/>
    </location>
</feature>
<feature type="region of interest" description="Disordered" evidence="1">
    <location>
        <begin position="1"/>
        <end position="115"/>
    </location>
</feature>
<evidence type="ECO:0000313" key="3">
    <source>
        <dbReference type="Proteomes" id="UP001066276"/>
    </source>
</evidence>
<name>A0AAV7Q3K6_PLEWA</name>
<reference evidence="2" key="1">
    <citation type="journal article" date="2022" name="bioRxiv">
        <title>Sequencing and chromosome-scale assembly of the giantPleurodeles waltlgenome.</title>
        <authorList>
            <person name="Brown T."/>
            <person name="Elewa A."/>
            <person name="Iarovenko S."/>
            <person name="Subramanian E."/>
            <person name="Araus A.J."/>
            <person name="Petzold A."/>
            <person name="Susuki M."/>
            <person name="Suzuki K.-i.T."/>
            <person name="Hayashi T."/>
            <person name="Toyoda A."/>
            <person name="Oliveira C."/>
            <person name="Osipova E."/>
            <person name="Leigh N.D."/>
            <person name="Simon A."/>
            <person name="Yun M.H."/>
        </authorList>
    </citation>
    <scope>NUCLEOTIDE SEQUENCE</scope>
    <source>
        <strain evidence="2">20211129_DDA</strain>
        <tissue evidence="2">Liver</tissue>
    </source>
</reference>
<dbReference type="Proteomes" id="UP001066276">
    <property type="component" value="Chromosome 6"/>
</dbReference>
<dbReference type="EMBL" id="JANPWB010000010">
    <property type="protein sequence ID" value="KAJ1135147.1"/>
    <property type="molecule type" value="Genomic_DNA"/>
</dbReference>
<accession>A0AAV7Q3K6</accession>
<feature type="compositionally biased region" description="Basic and acidic residues" evidence="1">
    <location>
        <begin position="23"/>
        <end position="49"/>
    </location>
</feature>
<evidence type="ECO:0000256" key="1">
    <source>
        <dbReference type="SAM" id="MobiDB-lite"/>
    </source>
</evidence>
<dbReference type="AlphaFoldDB" id="A0AAV7Q3K6"/>
<evidence type="ECO:0000313" key="2">
    <source>
        <dbReference type="EMBL" id="KAJ1135147.1"/>
    </source>
</evidence>
<gene>
    <name evidence="2" type="ORF">NDU88_001592</name>
</gene>
<organism evidence="2 3">
    <name type="scientific">Pleurodeles waltl</name>
    <name type="common">Iberian ribbed newt</name>
    <dbReference type="NCBI Taxonomy" id="8319"/>
    <lineage>
        <taxon>Eukaryota</taxon>
        <taxon>Metazoa</taxon>
        <taxon>Chordata</taxon>
        <taxon>Craniata</taxon>
        <taxon>Vertebrata</taxon>
        <taxon>Euteleostomi</taxon>
        <taxon>Amphibia</taxon>
        <taxon>Batrachia</taxon>
        <taxon>Caudata</taxon>
        <taxon>Salamandroidea</taxon>
        <taxon>Salamandridae</taxon>
        <taxon>Pleurodelinae</taxon>
        <taxon>Pleurodeles</taxon>
    </lineage>
</organism>
<proteinExistence type="predicted"/>
<keyword evidence="3" id="KW-1185">Reference proteome</keyword>
<comment type="caution">
    <text evidence="2">The sequence shown here is derived from an EMBL/GenBank/DDBJ whole genome shotgun (WGS) entry which is preliminary data.</text>
</comment>
<sequence length="115" mass="12781">MLGRGTAAKEADKNLQTAAGAEAGEKRERAEEPHRADTWGRRGQERARGLEGVVRQQVDGEGTLDEERAHLRRGVHPDSLSRKKDHRTWDGAAGRERRPSETGDGRTKGERQTCN</sequence>